<dbReference type="GO" id="GO:0019843">
    <property type="term" value="F:rRNA binding"/>
    <property type="evidence" value="ECO:0007669"/>
    <property type="project" value="UniProtKB-UniRule"/>
</dbReference>
<dbReference type="InterPro" id="IPR036394">
    <property type="entry name" value="Ribosomal_uL22_sf"/>
</dbReference>
<evidence type="ECO:0000256" key="7">
    <source>
        <dbReference type="HAMAP-Rule" id="MF_01331"/>
    </source>
</evidence>
<evidence type="ECO:0000256" key="1">
    <source>
        <dbReference type="ARBA" id="ARBA00009451"/>
    </source>
</evidence>
<comment type="subunit">
    <text evidence="7 9">Part of the 50S ribosomal subunit.</text>
</comment>
<evidence type="ECO:0000256" key="4">
    <source>
        <dbReference type="ARBA" id="ARBA00022980"/>
    </source>
</evidence>
<dbReference type="CDD" id="cd00336">
    <property type="entry name" value="Ribosomal_L22"/>
    <property type="match status" value="1"/>
</dbReference>
<dbReference type="HAMAP" id="MF_01331_B">
    <property type="entry name" value="Ribosomal_uL22_B"/>
    <property type="match status" value="1"/>
</dbReference>
<protein>
    <recommendedName>
        <fullName evidence="6 7">Large ribosomal subunit protein uL22</fullName>
    </recommendedName>
</protein>
<dbReference type="GO" id="GO:0003735">
    <property type="term" value="F:structural constituent of ribosome"/>
    <property type="evidence" value="ECO:0007669"/>
    <property type="project" value="InterPro"/>
</dbReference>
<dbReference type="InterPro" id="IPR001063">
    <property type="entry name" value="Ribosomal_uL22"/>
</dbReference>
<evidence type="ECO:0000256" key="6">
    <source>
        <dbReference type="ARBA" id="ARBA00035207"/>
    </source>
</evidence>
<proteinExistence type="inferred from homology"/>
<dbReference type="Gene3D" id="3.90.470.10">
    <property type="entry name" value="Ribosomal protein L22/L17"/>
    <property type="match status" value="1"/>
</dbReference>
<dbReference type="PANTHER" id="PTHR13501">
    <property type="entry name" value="CHLOROPLAST 50S RIBOSOMAL PROTEIN L22-RELATED"/>
    <property type="match status" value="1"/>
</dbReference>
<evidence type="ECO:0000256" key="2">
    <source>
        <dbReference type="ARBA" id="ARBA00022730"/>
    </source>
</evidence>
<comment type="similarity">
    <text evidence="1 7 8">Belongs to the universal ribosomal protein uL22 family.</text>
</comment>
<dbReference type="AlphaFoldDB" id="A0A2H0K689"/>
<comment type="function">
    <text evidence="7 10">This protein binds specifically to 23S rRNA; its binding is stimulated by other ribosomal proteins, e.g., L4, L17, and L20. It is important during the early stages of 50S assembly. It makes multiple contacts with different domains of the 23S rRNA in the assembled 50S subunit and ribosome.</text>
</comment>
<evidence type="ECO:0000256" key="5">
    <source>
        <dbReference type="ARBA" id="ARBA00023274"/>
    </source>
</evidence>
<evidence type="ECO:0000256" key="8">
    <source>
        <dbReference type="RuleBase" id="RU004005"/>
    </source>
</evidence>
<keyword evidence="4 7" id="KW-0689">Ribosomal protein</keyword>
<keyword evidence="3 7" id="KW-0694">RNA-binding</keyword>
<evidence type="ECO:0000256" key="10">
    <source>
        <dbReference type="RuleBase" id="RU004008"/>
    </source>
</evidence>
<keyword evidence="2 7" id="KW-0699">rRNA-binding</keyword>
<dbReference type="EMBL" id="PCVC01000066">
    <property type="protein sequence ID" value="PIQ66770.1"/>
    <property type="molecule type" value="Genomic_DNA"/>
</dbReference>
<gene>
    <name evidence="7" type="primary">rplV</name>
    <name evidence="11" type="ORF">COV95_02315</name>
</gene>
<dbReference type="Proteomes" id="UP000229834">
    <property type="component" value="Unassembled WGS sequence"/>
</dbReference>
<organism evidence="11 12">
    <name type="scientific">Candidatus Zambryskibacteria bacterium CG11_big_fil_rev_8_21_14_0_20_40_24</name>
    <dbReference type="NCBI Taxonomy" id="1975116"/>
    <lineage>
        <taxon>Bacteria</taxon>
        <taxon>Candidatus Zambryskiibacteriota</taxon>
    </lineage>
</organism>
<evidence type="ECO:0000256" key="9">
    <source>
        <dbReference type="RuleBase" id="RU004006"/>
    </source>
</evidence>
<evidence type="ECO:0000256" key="3">
    <source>
        <dbReference type="ARBA" id="ARBA00022884"/>
    </source>
</evidence>
<comment type="caution">
    <text evidence="11">The sequence shown here is derived from an EMBL/GenBank/DDBJ whole genome shotgun (WGS) entry which is preliminary data.</text>
</comment>
<keyword evidence="5 7" id="KW-0687">Ribonucleoprotein</keyword>
<dbReference type="Pfam" id="PF00237">
    <property type="entry name" value="Ribosomal_L22"/>
    <property type="match status" value="1"/>
</dbReference>
<sequence length="127" mass="14327">MEEAIAKLNSYRQSPRKVRMVASAVKGKKVKDAILSLKFLGKKAALPIEKLINSAQANAKERNLNIENLRIKEIRVDNGSILYRRGSASHGRAPLIRKRTSHIRVVLTDNEKISKRKGKLTELTKNK</sequence>
<dbReference type="GO" id="GO:0022625">
    <property type="term" value="C:cytosolic large ribosomal subunit"/>
    <property type="evidence" value="ECO:0007669"/>
    <property type="project" value="TreeGrafter"/>
</dbReference>
<evidence type="ECO:0000313" key="11">
    <source>
        <dbReference type="EMBL" id="PIQ66770.1"/>
    </source>
</evidence>
<evidence type="ECO:0000313" key="12">
    <source>
        <dbReference type="Proteomes" id="UP000229834"/>
    </source>
</evidence>
<comment type="function">
    <text evidence="7">The globular domain of the protein is located near the polypeptide exit tunnel on the outside of the subunit, while an extended beta-hairpin is found that lines the wall of the exit tunnel in the center of the 70S ribosome.</text>
</comment>
<dbReference type="GO" id="GO:0006412">
    <property type="term" value="P:translation"/>
    <property type="evidence" value="ECO:0007669"/>
    <property type="project" value="UniProtKB-UniRule"/>
</dbReference>
<accession>A0A2H0K689</accession>
<dbReference type="NCBIfam" id="TIGR01044">
    <property type="entry name" value="rplV_bact"/>
    <property type="match status" value="1"/>
</dbReference>
<dbReference type="PANTHER" id="PTHR13501:SF8">
    <property type="entry name" value="LARGE RIBOSOMAL SUBUNIT PROTEIN UL22M"/>
    <property type="match status" value="1"/>
</dbReference>
<reference evidence="11 12" key="1">
    <citation type="submission" date="2017-09" db="EMBL/GenBank/DDBJ databases">
        <title>Depth-based differentiation of microbial function through sediment-hosted aquifers and enrichment of novel symbionts in the deep terrestrial subsurface.</title>
        <authorList>
            <person name="Probst A.J."/>
            <person name="Ladd B."/>
            <person name="Jarett J.K."/>
            <person name="Geller-Mcgrath D.E."/>
            <person name="Sieber C.M."/>
            <person name="Emerson J.B."/>
            <person name="Anantharaman K."/>
            <person name="Thomas B.C."/>
            <person name="Malmstrom R."/>
            <person name="Stieglmeier M."/>
            <person name="Klingl A."/>
            <person name="Woyke T."/>
            <person name="Ryan C.M."/>
            <person name="Banfield J.F."/>
        </authorList>
    </citation>
    <scope>NUCLEOTIDE SEQUENCE [LARGE SCALE GENOMIC DNA]</scope>
    <source>
        <strain evidence="11">CG11_big_fil_rev_8_21_14_0_20_40_24</strain>
    </source>
</reference>
<dbReference type="InterPro" id="IPR005727">
    <property type="entry name" value="Ribosomal_uL22_bac/chlpt-type"/>
</dbReference>
<dbReference type="SUPFAM" id="SSF54843">
    <property type="entry name" value="Ribosomal protein L22"/>
    <property type="match status" value="1"/>
</dbReference>
<name>A0A2H0K689_9BACT</name>
<dbReference type="InterPro" id="IPR047867">
    <property type="entry name" value="Ribosomal_uL22_bac/org-type"/>
</dbReference>